<dbReference type="AlphaFoldDB" id="A0A419ENT5"/>
<dbReference type="Proteomes" id="UP000285961">
    <property type="component" value="Unassembled WGS sequence"/>
</dbReference>
<comment type="caution">
    <text evidence="1">The sequence shown here is derived from an EMBL/GenBank/DDBJ whole genome shotgun (WGS) entry which is preliminary data.</text>
</comment>
<proteinExistence type="predicted"/>
<organism evidence="1 2">
    <name type="scientific">Candidatus Abyssobacteria bacterium SURF_17</name>
    <dbReference type="NCBI Taxonomy" id="2093361"/>
    <lineage>
        <taxon>Bacteria</taxon>
        <taxon>Pseudomonadati</taxon>
        <taxon>Candidatus Hydrogenedentota</taxon>
        <taxon>Candidatus Abyssobacteria</taxon>
    </lineage>
</organism>
<name>A0A419ENT5_9BACT</name>
<dbReference type="PROSITE" id="PS51257">
    <property type="entry name" value="PROKAR_LIPOPROTEIN"/>
    <property type="match status" value="1"/>
</dbReference>
<protein>
    <recommendedName>
        <fullName evidence="3">Lipoprotein</fullName>
    </recommendedName>
</protein>
<sequence length="149" mass="16530">MRLRLAVVVMMCALVPLVLGCASWRGSTATEPETGADIATGIPLAPDFRIADIPVPAGFEFDRKTSFVFQNNNIDVGRIVYAGKEQIGDVAQFYIDEMPRYNWKLLNVAEHQTVTLDFDKENKACQVLLTPKAPRGTLIQVLFYPKAAQ</sequence>
<reference evidence="1 2" key="1">
    <citation type="journal article" date="2017" name="ISME J.">
        <title>Energy and carbon metabolisms in a deep terrestrial subsurface fluid microbial community.</title>
        <authorList>
            <person name="Momper L."/>
            <person name="Jungbluth S.P."/>
            <person name="Lee M.D."/>
            <person name="Amend J.P."/>
        </authorList>
    </citation>
    <scope>NUCLEOTIDE SEQUENCE [LARGE SCALE GENOMIC DNA]</scope>
    <source>
        <strain evidence="1">SURF_17</strain>
    </source>
</reference>
<evidence type="ECO:0008006" key="3">
    <source>
        <dbReference type="Google" id="ProtNLM"/>
    </source>
</evidence>
<evidence type="ECO:0000313" key="1">
    <source>
        <dbReference type="EMBL" id="RJP64432.1"/>
    </source>
</evidence>
<dbReference type="EMBL" id="QZKI01000140">
    <property type="protein sequence ID" value="RJP64432.1"/>
    <property type="molecule type" value="Genomic_DNA"/>
</dbReference>
<accession>A0A419ENT5</accession>
<gene>
    <name evidence="1" type="ORF">C4532_19260</name>
</gene>
<evidence type="ECO:0000313" key="2">
    <source>
        <dbReference type="Proteomes" id="UP000285961"/>
    </source>
</evidence>